<sequence>KKIYNQYDTDTGIVEKVLIKNIIKKNIKFKLEKLINVPGKFDHKKLMKDVNAGLADVGFFICPIKMKKIIDLADKGKIVPKKSTYFDPKPADGLVNLLMNI</sequence>
<dbReference type="InterPro" id="IPR008323">
    <property type="entry name" value="UCP033563"/>
</dbReference>
<evidence type="ECO:0000313" key="1">
    <source>
        <dbReference type="EMBL" id="SVD31220.1"/>
    </source>
</evidence>
<proteinExistence type="predicted"/>
<dbReference type="AlphaFoldDB" id="A0A382UAB0"/>
<feature type="non-terminal residue" evidence="1">
    <location>
        <position position="1"/>
    </location>
</feature>
<name>A0A382UAB0_9ZZZZ</name>
<protein>
    <recommendedName>
        <fullName evidence="2">DUF1015 domain-containing protein</fullName>
    </recommendedName>
</protein>
<evidence type="ECO:0008006" key="2">
    <source>
        <dbReference type="Google" id="ProtNLM"/>
    </source>
</evidence>
<gene>
    <name evidence="1" type="ORF">METZ01_LOCUS384074</name>
</gene>
<reference evidence="1" key="1">
    <citation type="submission" date="2018-05" db="EMBL/GenBank/DDBJ databases">
        <authorList>
            <person name="Lanie J.A."/>
            <person name="Ng W.-L."/>
            <person name="Kazmierczak K.M."/>
            <person name="Andrzejewski T.M."/>
            <person name="Davidsen T.M."/>
            <person name="Wayne K.J."/>
            <person name="Tettelin H."/>
            <person name="Glass J.I."/>
            <person name="Rusch D."/>
            <person name="Podicherti R."/>
            <person name="Tsui H.-C.T."/>
            <person name="Winkler M.E."/>
        </authorList>
    </citation>
    <scope>NUCLEOTIDE SEQUENCE</scope>
</reference>
<dbReference type="EMBL" id="UINC01142717">
    <property type="protein sequence ID" value="SVD31220.1"/>
    <property type="molecule type" value="Genomic_DNA"/>
</dbReference>
<organism evidence="1">
    <name type="scientific">marine metagenome</name>
    <dbReference type="NCBI Taxonomy" id="408172"/>
    <lineage>
        <taxon>unclassified sequences</taxon>
        <taxon>metagenomes</taxon>
        <taxon>ecological metagenomes</taxon>
    </lineage>
</organism>
<accession>A0A382UAB0</accession>
<dbReference type="PANTHER" id="PTHR36454">
    <property type="entry name" value="LMO2823 PROTEIN"/>
    <property type="match status" value="1"/>
</dbReference>
<dbReference type="PANTHER" id="PTHR36454:SF1">
    <property type="entry name" value="DUF1015 DOMAIN-CONTAINING PROTEIN"/>
    <property type="match status" value="1"/>
</dbReference>